<feature type="compositionally biased region" description="Basic and acidic residues" evidence="1">
    <location>
        <begin position="1"/>
        <end position="13"/>
    </location>
</feature>
<feature type="region of interest" description="Disordered" evidence="1">
    <location>
        <begin position="1"/>
        <end position="97"/>
    </location>
</feature>
<accession>S8DPF4</accession>
<dbReference type="Proteomes" id="UP000015453">
    <property type="component" value="Unassembled WGS sequence"/>
</dbReference>
<evidence type="ECO:0000313" key="3">
    <source>
        <dbReference type="Proteomes" id="UP000015453"/>
    </source>
</evidence>
<reference evidence="2 3" key="1">
    <citation type="journal article" date="2013" name="BMC Genomics">
        <title>The miniature genome of a carnivorous plant Genlisea aurea contains a low number of genes and short non-coding sequences.</title>
        <authorList>
            <person name="Leushkin E.V."/>
            <person name="Sutormin R.A."/>
            <person name="Nabieva E.R."/>
            <person name="Penin A.A."/>
            <person name="Kondrashov A.S."/>
            <person name="Logacheva M.D."/>
        </authorList>
    </citation>
    <scope>NUCLEOTIDE SEQUENCE [LARGE SCALE GENOMIC DNA]</scope>
</reference>
<feature type="compositionally biased region" description="Polar residues" evidence="1">
    <location>
        <begin position="50"/>
        <end position="60"/>
    </location>
</feature>
<organism evidence="2 3">
    <name type="scientific">Genlisea aurea</name>
    <dbReference type="NCBI Taxonomy" id="192259"/>
    <lineage>
        <taxon>Eukaryota</taxon>
        <taxon>Viridiplantae</taxon>
        <taxon>Streptophyta</taxon>
        <taxon>Embryophyta</taxon>
        <taxon>Tracheophyta</taxon>
        <taxon>Spermatophyta</taxon>
        <taxon>Magnoliopsida</taxon>
        <taxon>eudicotyledons</taxon>
        <taxon>Gunneridae</taxon>
        <taxon>Pentapetalae</taxon>
        <taxon>asterids</taxon>
        <taxon>lamiids</taxon>
        <taxon>Lamiales</taxon>
        <taxon>Lentibulariaceae</taxon>
        <taxon>Genlisea</taxon>
    </lineage>
</organism>
<protein>
    <submittedName>
        <fullName evidence="2">Uncharacterized protein</fullName>
    </submittedName>
</protein>
<dbReference type="AlphaFoldDB" id="S8DPF4"/>
<keyword evidence="3" id="KW-1185">Reference proteome</keyword>
<sequence length="121" mass="12934">MYSTRRETNAEKRQVKRHAAGSSDVSCCTAVSGGNNVPVDGGGGVRTEENGTSAPGNETAESSHRCDAGESDAAPIDPANQVRDAAETSGRDGLPLIPPEEDEYFTIDDWLLSGLDDYYYY</sequence>
<gene>
    <name evidence="2" type="ORF">M569_09877</name>
</gene>
<name>S8DPF4_9LAMI</name>
<evidence type="ECO:0000256" key="1">
    <source>
        <dbReference type="SAM" id="MobiDB-lite"/>
    </source>
</evidence>
<proteinExistence type="predicted"/>
<dbReference type="EMBL" id="AUSU01004535">
    <property type="protein sequence ID" value="EPS64903.1"/>
    <property type="molecule type" value="Genomic_DNA"/>
</dbReference>
<evidence type="ECO:0000313" key="2">
    <source>
        <dbReference type="EMBL" id="EPS64903.1"/>
    </source>
</evidence>
<comment type="caution">
    <text evidence="2">The sequence shown here is derived from an EMBL/GenBank/DDBJ whole genome shotgun (WGS) entry which is preliminary data.</text>
</comment>